<evidence type="ECO:0000259" key="3">
    <source>
        <dbReference type="PROSITE" id="PS50110"/>
    </source>
</evidence>
<dbReference type="RefSeq" id="WP_348026595.1">
    <property type="nucleotide sequence ID" value="NZ_CP129113.1"/>
</dbReference>
<dbReference type="PANTHER" id="PTHR43156:SF14">
    <property type="entry name" value="PHOSPHOSERINE PHOSPHATASE RSBP"/>
    <property type="match status" value="1"/>
</dbReference>
<keyword evidence="2" id="KW-0597">Phosphoprotein</keyword>
<feature type="modified residue" description="4-aspartylphosphate" evidence="2">
    <location>
        <position position="59"/>
    </location>
</feature>
<dbReference type="Gene3D" id="3.60.40.10">
    <property type="entry name" value="PPM-type phosphatase domain"/>
    <property type="match status" value="1"/>
</dbReference>
<dbReference type="InterPro" id="IPR052016">
    <property type="entry name" value="Bact_Sigma-Reg"/>
</dbReference>
<gene>
    <name evidence="4" type="ORF">QR721_10215</name>
</gene>
<accession>A0ABY9KTY9</accession>
<sequence>MGIIIVDDNKVNLFVMEKILKAAGYEEFESFTSAQSLYDHLQLAEPVQEPVEADLILLDIMMPDIDGIEACKEIRKHARYKDLPIIFVTSLDDSQILAKALDAGGTDYISKPINKMELLARIRAALRLKKELDLRKESELKIHRDLKLAARVQRGLLNKPISEDIRIDVTYKPSSALSGDMYYWQKFDDNRYGIMLFDVMGHGVSSSLVCMFVSSILREAMKNLREPELVIKELNRQMSLLDQETSDIPFYFTAIYLIIDPLRKTVEYVNAGHPPGFLNIDGSQTVALSGGSCAIGFFDEIKVKTTTVSYEDHIQIMLFTDGVYEAMKLVEIEADKHLEKVTSEDWGDLAPSLDDITPHQNEQPDDICLITIQVK</sequence>
<keyword evidence="5" id="KW-1185">Reference proteome</keyword>
<evidence type="ECO:0000256" key="2">
    <source>
        <dbReference type="PROSITE-ProRule" id="PRU00169"/>
    </source>
</evidence>
<dbReference type="SUPFAM" id="SSF81606">
    <property type="entry name" value="PP2C-like"/>
    <property type="match status" value="1"/>
</dbReference>
<dbReference type="InterPro" id="IPR001932">
    <property type="entry name" value="PPM-type_phosphatase-like_dom"/>
</dbReference>
<organism evidence="4 5">
    <name type="scientific">Aciduricibacillus chroicocephali</name>
    <dbReference type="NCBI Taxonomy" id="3054939"/>
    <lineage>
        <taxon>Bacteria</taxon>
        <taxon>Bacillati</taxon>
        <taxon>Bacillota</taxon>
        <taxon>Bacilli</taxon>
        <taxon>Bacillales</taxon>
        <taxon>Bacillaceae</taxon>
        <taxon>Aciduricibacillus</taxon>
    </lineage>
</organism>
<dbReference type="Pfam" id="PF07228">
    <property type="entry name" value="SpoIIE"/>
    <property type="match status" value="1"/>
</dbReference>
<dbReference type="PROSITE" id="PS50110">
    <property type="entry name" value="RESPONSE_REGULATORY"/>
    <property type="match status" value="1"/>
</dbReference>
<evidence type="ECO:0000313" key="5">
    <source>
        <dbReference type="Proteomes" id="UP001180087"/>
    </source>
</evidence>
<feature type="domain" description="Response regulatory" evidence="3">
    <location>
        <begin position="2"/>
        <end position="126"/>
    </location>
</feature>
<protein>
    <submittedName>
        <fullName evidence="4">Fused response regulator/phosphatase</fullName>
    </submittedName>
</protein>
<dbReference type="Pfam" id="PF00072">
    <property type="entry name" value="Response_reg"/>
    <property type="match status" value="1"/>
</dbReference>
<dbReference type="InterPro" id="IPR001789">
    <property type="entry name" value="Sig_transdc_resp-reg_receiver"/>
</dbReference>
<name>A0ABY9KTY9_9BACI</name>
<dbReference type="Gene3D" id="3.40.50.2300">
    <property type="match status" value="1"/>
</dbReference>
<dbReference type="SMART" id="SM00331">
    <property type="entry name" value="PP2C_SIG"/>
    <property type="match status" value="1"/>
</dbReference>
<dbReference type="SMART" id="SM00448">
    <property type="entry name" value="REC"/>
    <property type="match status" value="1"/>
</dbReference>
<dbReference type="SUPFAM" id="SSF52172">
    <property type="entry name" value="CheY-like"/>
    <property type="match status" value="1"/>
</dbReference>
<dbReference type="EMBL" id="CP129113">
    <property type="protein sequence ID" value="WLV24005.1"/>
    <property type="molecule type" value="Genomic_DNA"/>
</dbReference>
<dbReference type="InterPro" id="IPR011006">
    <property type="entry name" value="CheY-like_superfamily"/>
</dbReference>
<keyword evidence="1" id="KW-0378">Hydrolase</keyword>
<dbReference type="PANTHER" id="PTHR43156">
    <property type="entry name" value="STAGE II SPORULATION PROTEIN E-RELATED"/>
    <property type="match status" value="1"/>
</dbReference>
<dbReference type="InterPro" id="IPR036457">
    <property type="entry name" value="PPM-type-like_dom_sf"/>
</dbReference>
<dbReference type="Proteomes" id="UP001180087">
    <property type="component" value="Chromosome"/>
</dbReference>
<reference evidence="4" key="1">
    <citation type="submission" date="2023-06" db="EMBL/GenBank/DDBJ databases">
        <title>A Treasure from Seagulls: Isolation and Description of Aciduricobacillus qingdaonensis gen. nov., sp. nov., a Rare Obligately Uric Acid-utilizing Member in the Family Bacillaceae.</title>
        <authorList>
            <person name="Liu W."/>
            <person name="Wang B."/>
        </authorList>
    </citation>
    <scope>NUCLEOTIDE SEQUENCE</scope>
    <source>
        <strain evidence="4">44XB</strain>
    </source>
</reference>
<proteinExistence type="predicted"/>
<evidence type="ECO:0000256" key="1">
    <source>
        <dbReference type="ARBA" id="ARBA00022801"/>
    </source>
</evidence>
<evidence type="ECO:0000313" key="4">
    <source>
        <dbReference type="EMBL" id="WLV24005.1"/>
    </source>
</evidence>